<accession>A0AA38GBZ7</accession>
<reference evidence="1 2" key="1">
    <citation type="journal article" date="2021" name="Nat. Plants">
        <title>The Taxus genome provides insights into paclitaxel biosynthesis.</title>
        <authorList>
            <person name="Xiong X."/>
            <person name="Gou J."/>
            <person name="Liao Q."/>
            <person name="Li Y."/>
            <person name="Zhou Q."/>
            <person name="Bi G."/>
            <person name="Li C."/>
            <person name="Du R."/>
            <person name="Wang X."/>
            <person name="Sun T."/>
            <person name="Guo L."/>
            <person name="Liang H."/>
            <person name="Lu P."/>
            <person name="Wu Y."/>
            <person name="Zhang Z."/>
            <person name="Ro D.K."/>
            <person name="Shang Y."/>
            <person name="Huang S."/>
            <person name="Yan J."/>
        </authorList>
    </citation>
    <scope>NUCLEOTIDE SEQUENCE [LARGE SCALE GENOMIC DNA]</scope>
    <source>
        <strain evidence="1">Ta-2019</strain>
    </source>
</reference>
<dbReference type="Proteomes" id="UP000824469">
    <property type="component" value="Unassembled WGS sequence"/>
</dbReference>
<name>A0AA38GBZ7_TAXCH</name>
<evidence type="ECO:0000313" key="1">
    <source>
        <dbReference type="EMBL" id="KAH9318640.1"/>
    </source>
</evidence>
<proteinExistence type="predicted"/>
<feature type="non-terminal residue" evidence="1">
    <location>
        <position position="166"/>
    </location>
</feature>
<keyword evidence="2" id="KW-1185">Reference proteome</keyword>
<protein>
    <submittedName>
        <fullName evidence="1">Uncharacterized protein</fullName>
    </submittedName>
</protein>
<comment type="caution">
    <text evidence="1">The sequence shown here is derived from an EMBL/GenBank/DDBJ whole genome shotgun (WGS) entry which is preliminary data.</text>
</comment>
<feature type="non-terminal residue" evidence="1">
    <location>
        <position position="1"/>
    </location>
</feature>
<organism evidence="1 2">
    <name type="scientific">Taxus chinensis</name>
    <name type="common">Chinese yew</name>
    <name type="synonym">Taxus wallichiana var. chinensis</name>
    <dbReference type="NCBI Taxonomy" id="29808"/>
    <lineage>
        <taxon>Eukaryota</taxon>
        <taxon>Viridiplantae</taxon>
        <taxon>Streptophyta</taxon>
        <taxon>Embryophyta</taxon>
        <taxon>Tracheophyta</taxon>
        <taxon>Spermatophyta</taxon>
        <taxon>Pinopsida</taxon>
        <taxon>Pinidae</taxon>
        <taxon>Conifers II</taxon>
        <taxon>Cupressales</taxon>
        <taxon>Taxaceae</taxon>
        <taxon>Taxus</taxon>
    </lineage>
</organism>
<dbReference type="AlphaFoldDB" id="A0AA38GBZ7"/>
<gene>
    <name evidence="1" type="ORF">KI387_020409</name>
</gene>
<evidence type="ECO:0000313" key="2">
    <source>
        <dbReference type="Proteomes" id="UP000824469"/>
    </source>
</evidence>
<dbReference type="EMBL" id="JAHRHJ020000004">
    <property type="protein sequence ID" value="KAH9318640.1"/>
    <property type="molecule type" value="Genomic_DNA"/>
</dbReference>
<sequence>ADLRKVANLKRSTLLRRTSLATGTCFATESIRCSQTCTGLETAQEEKEKVRANCERVAFIPILIEKCAETLSTDVVKEFRDPCGYLLNYSSILGLIHDCLGSNQSLWHKVECSTQRVNATLRLPHLSISTSHTLTLNTFVDSHRQQINIYVFACHGNEDGKHFLCP</sequence>